<evidence type="ECO:0000313" key="5">
    <source>
        <dbReference type="Proteomes" id="UP000285883"/>
    </source>
</evidence>
<reference evidence="1" key="1">
    <citation type="journal article" date="2015" name="Genom Data">
        <title>Genome sequences of six Phytophthora species associated with forests in New Zealand.</title>
        <authorList>
            <person name="Studholme D.J."/>
            <person name="McDougal R.L."/>
            <person name="Sambles C."/>
            <person name="Hansen E."/>
            <person name="Hardy G."/>
            <person name="Grant M."/>
            <person name="Ganley R.J."/>
            <person name="Williams N.M."/>
        </authorList>
    </citation>
    <scope>NUCLEOTIDE SEQUENCE</scope>
    <source>
        <strain evidence="1">NZFS 2646</strain>
    </source>
</reference>
<dbReference type="EMBL" id="MAYM02001922">
    <property type="protein sequence ID" value="RLN06720.1"/>
    <property type="molecule type" value="Genomic_DNA"/>
</dbReference>
<evidence type="ECO:0000313" key="1">
    <source>
        <dbReference type="EMBL" id="KAG2532437.1"/>
    </source>
</evidence>
<dbReference type="STRING" id="325452.A0A3R7JSB9"/>
<comment type="caution">
    <text evidence="2">The sequence shown here is derived from an EMBL/GenBank/DDBJ whole genome shotgun (WGS) entry which is preliminary data.</text>
</comment>
<evidence type="ECO:0000313" key="3">
    <source>
        <dbReference type="EMBL" id="RLN84782.1"/>
    </source>
</evidence>
<evidence type="ECO:0000313" key="2">
    <source>
        <dbReference type="EMBL" id="RLN06720.1"/>
    </source>
</evidence>
<reference evidence="1" key="3">
    <citation type="submission" date="2020-06" db="EMBL/GenBank/DDBJ databases">
        <authorList>
            <person name="Studholme D.J."/>
        </authorList>
    </citation>
    <scope>NUCLEOTIDE SEQUENCE</scope>
    <source>
        <strain evidence="1">NZFS 2646</strain>
    </source>
</reference>
<reference evidence="4 5" key="2">
    <citation type="submission" date="2018-07" db="EMBL/GenBank/DDBJ databases">
        <title>Genome sequencing of oomycete isolates from Chile give support for New Zealand origin for Phytophthora kernoviae and make available the first Nothophytophthora sp. genome.</title>
        <authorList>
            <person name="Studholme D.J."/>
            <person name="Sanfuentes E."/>
            <person name="Panda P."/>
            <person name="Hill R."/>
            <person name="Sambles C."/>
            <person name="Grant M."/>
            <person name="Williams N.M."/>
            <person name="Mcdougal R.L."/>
        </authorList>
    </citation>
    <scope>NUCLEOTIDE SEQUENCE [LARGE SCALE GENOMIC DNA]</scope>
    <source>
        <strain evidence="2">Chile2</strain>
        <strain evidence="3">Chile4</strain>
    </source>
</reference>
<dbReference type="Proteomes" id="UP000285624">
    <property type="component" value="Unassembled WGS sequence"/>
</dbReference>
<organism evidence="2 5">
    <name type="scientific">Phytophthora kernoviae</name>
    <dbReference type="NCBI Taxonomy" id="325452"/>
    <lineage>
        <taxon>Eukaryota</taxon>
        <taxon>Sar</taxon>
        <taxon>Stramenopiles</taxon>
        <taxon>Oomycota</taxon>
        <taxon>Peronosporomycetes</taxon>
        <taxon>Peronosporales</taxon>
        <taxon>Peronosporaceae</taxon>
        <taxon>Phytophthora</taxon>
    </lineage>
</organism>
<sequence>MSARRLREAIKTTPRNAVDTPRKPIEDEHDYLRRCVDPVLMPLIESLLLYQPESVYHFIHDFVDEQKASRFTYRPQNVGYAKKLANRRNMADFMSTSVIPVMDDLAKQILREKPSSVKVFIRDVVAAHIVVTSSDDPEEPSNQVEAKL</sequence>
<accession>A0A3R7JSB9</accession>
<dbReference type="AlphaFoldDB" id="A0A3R7JSB9"/>
<evidence type="ECO:0000313" key="4">
    <source>
        <dbReference type="Proteomes" id="UP000285624"/>
    </source>
</evidence>
<dbReference type="EMBL" id="MBDN02000015">
    <property type="protein sequence ID" value="RLN84782.1"/>
    <property type="molecule type" value="Genomic_DNA"/>
</dbReference>
<dbReference type="EMBL" id="JPWV03000004">
    <property type="protein sequence ID" value="KAG2532437.1"/>
    <property type="molecule type" value="Genomic_DNA"/>
</dbReference>
<protein>
    <submittedName>
        <fullName evidence="2">Uncharacterized protein</fullName>
    </submittedName>
</protein>
<keyword evidence="4" id="KW-1185">Reference proteome</keyword>
<gene>
    <name evidence="2" type="ORF">BBI17_001068</name>
    <name evidence="3" type="ORF">BBO99_00001097</name>
    <name evidence="1" type="ORF">JM16_000359</name>
</gene>
<proteinExistence type="predicted"/>
<dbReference type="Proteomes" id="UP000785171">
    <property type="component" value="Unassembled WGS sequence"/>
</dbReference>
<dbReference type="Proteomes" id="UP000285883">
    <property type="component" value="Unassembled WGS sequence"/>
</dbReference>
<name>A0A3R7JSB9_9STRA</name>